<name>A0AA40KED3_9HYME</name>
<keyword evidence="3" id="KW-1185">Reference proteome</keyword>
<feature type="region of interest" description="Disordered" evidence="1">
    <location>
        <begin position="1"/>
        <end position="86"/>
    </location>
</feature>
<accession>A0AA40KED3</accession>
<sequence length="95" mass="11040">MRCRDTAAPTTASTYRTRILLSLKRARKKPARSTPGGREANEPEMDEDVEKRARANEMRRGRRRREEGEGSERRRRQKRKIARADGAKIVPLFAF</sequence>
<evidence type="ECO:0000313" key="2">
    <source>
        <dbReference type="EMBL" id="KAK1117000.1"/>
    </source>
</evidence>
<dbReference type="Proteomes" id="UP001177670">
    <property type="component" value="Unassembled WGS sequence"/>
</dbReference>
<protein>
    <submittedName>
        <fullName evidence="2">Uncharacterized protein</fullName>
    </submittedName>
</protein>
<feature type="compositionally biased region" description="Basic and acidic residues" evidence="1">
    <location>
        <begin position="49"/>
        <end position="72"/>
    </location>
</feature>
<dbReference type="EMBL" id="JAHYIQ010000057">
    <property type="protein sequence ID" value="KAK1117000.1"/>
    <property type="molecule type" value="Genomic_DNA"/>
</dbReference>
<evidence type="ECO:0000313" key="3">
    <source>
        <dbReference type="Proteomes" id="UP001177670"/>
    </source>
</evidence>
<comment type="caution">
    <text evidence="2">The sequence shown here is derived from an EMBL/GenBank/DDBJ whole genome shotgun (WGS) entry which is preliminary data.</text>
</comment>
<gene>
    <name evidence="2" type="ORF">K0M31_017049</name>
</gene>
<organism evidence="2 3">
    <name type="scientific">Melipona bicolor</name>
    <dbReference type="NCBI Taxonomy" id="60889"/>
    <lineage>
        <taxon>Eukaryota</taxon>
        <taxon>Metazoa</taxon>
        <taxon>Ecdysozoa</taxon>
        <taxon>Arthropoda</taxon>
        <taxon>Hexapoda</taxon>
        <taxon>Insecta</taxon>
        <taxon>Pterygota</taxon>
        <taxon>Neoptera</taxon>
        <taxon>Endopterygota</taxon>
        <taxon>Hymenoptera</taxon>
        <taxon>Apocrita</taxon>
        <taxon>Aculeata</taxon>
        <taxon>Apoidea</taxon>
        <taxon>Anthophila</taxon>
        <taxon>Apidae</taxon>
        <taxon>Melipona</taxon>
    </lineage>
</organism>
<proteinExistence type="predicted"/>
<reference evidence="2" key="1">
    <citation type="submission" date="2021-10" db="EMBL/GenBank/DDBJ databases">
        <title>Melipona bicolor Genome sequencing and assembly.</title>
        <authorList>
            <person name="Araujo N.S."/>
            <person name="Arias M.C."/>
        </authorList>
    </citation>
    <scope>NUCLEOTIDE SEQUENCE</scope>
    <source>
        <strain evidence="2">USP_2M_L1-L4_2017</strain>
        <tissue evidence="2">Whole body</tissue>
    </source>
</reference>
<evidence type="ECO:0000256" key="1">
    <source>
        <dbReference type="SAM" id="MobiDB-lite"/>
    </source>
</evidence>
<dbReference type="AlphaFoldDB" id="A0AA40KED3"/>